<dbReference type="OrthoDB" id="573695at2"/>
<proteinExistence type="predicted"/>
<sequence length="111" mass="12870">MNVDTLWANRPTLVWEDRLNEGDDVYTLSAILAVDAALKRYITVLTRSDGSEDSVLAAVRDLVLRLNELDEEHDYFIETLEREELYEFIVAGAALVGYETDEDITEEWREW</sequence>
<dbReference type="AlphaFoldDB" id="A0A377FQ68"/>
<name>A0A377FQ68_9BACL</name>
<dbReference type="RefSeq" id="WP_024371209.1">
    <property type="nucleotide sequence ID" value="NZ_UGGP01000001.1"/>
</dbReference>
<evidence type="ECO:0000313" key="1">
    <source>
        <dbReference type="EMBL" id="STO06980.1"/>
    </source>
</evidence>
<reference evidence="1 2" key="1">
    <citation type="submission" date="2018-06" db="EMBL/GenBank/DDBJ databases">
        <authorList>
            <consortium name="Pathogen Informatics"/>
            <person name="Doyle S."/>
        </authorList>
    </citation>
    <scope>NUCLEOTIDE SEQUENCE [LARGE SCALE GENOMIC DNA]</scope>
    <source>
        <strain evidence="1 2">NCTC13163</strain>
    </source>
</reference>
<evidence type="ECO:0000313" key="2">
    <source>
        <dbReference type="Proteomes" id="UP000254060"/>
    </source>
</evidence>
<dbReference type="Proteomes" id="UP000254060">
    <property type="component" value="Unassembled WGS sequence"/>
</dbReference>
<protein>
    <submittedName>
        <fullName evidence="1">Uncharacterized protein</fullName>
    </submittedName>
</protein>
<gene>
    <name evidence="1" type="ORF">NCTC13163_00321</name>
</gene>
<dbReference type="EMBL" id="UGGP01000001">
    <property type="protein sequence ID" value="STO06980.1"/>
    <property type="molecule type" value="Genomic_DNA"/>
</dbReference>
<accession>A0A377FQ68</accession>
<organism evidence="1 2">
    <name type="scientific">Exiguobacterium aurantiacum</name>
    <dbReference type="NCBI Taxonomy" id="33987"/>
    <lineage>
        <taxon>Bacteria</taxon>
        <taxon>Bacillati</taxon>
        <taxon>Bacillota</taxon>
        <taxon>Bacilli</taxon>
        <taxon>Bacillales</taxon>
        <taxon>Bacillales Family XII. Incertae Sedis</taxon>
        <taxon>Exiguobacterium</taxon>
    </lineage>
</organism>
<dbReference type="STRING" id="1397694.GCA_000702585_00840"/>